<keyword evidence="4 6" id="KW-1133">Transmembrane helix</keyword>
<reference evidence="8 9" key="1">
    <citation type="submission" date="2024-10" db="EMBL/GenBank/DDBJ databases">
        <title>The Natural Products Discovery Center: Release of the First 8490 Sequenced Strains for Exploring Actinobacteria Biosynthetic Diversity.</title>
        <authorList>
            <person name="Kalkreuter E."/>
            <person name="Kautsar S.A."/>
            <person name="Yang D."/>
            <person name="Bader C.D."/>
            <person name="Teijaro C.N."/>
            <person name="Fluegel L."/>
            <person name="Davis C.M."/>
            <person name="Simpson J.R."/>
            <person name="Lauterbach L."/>
            <person name="Steele A.D."/>
            <person name="Gui C."/>
            <person name="Meng S."/>
            <person name="Li G."/>
            <person name="Viehrig K."/>
            <person name="Ye F."/>
            <person name="Su P."/>
            <person name="Kiefer A.F."/>
            <person name="Nichols A."/>
            <person name="Cepeda A.J."/>
            <person name="Yan W."/>
            <person name="Fan B."/>
            <person name="Jiang Y."/>
            <person name="Adhikari A."/>
            <person name="Zheng C.-J."/>
            <person name="Schuster L."/>
            <person name="Cowan T.M."/>
            <person name="Smanski M.J."/>
            <person name="Chevrette M.G."/>
            <person name="De Carvalho L.P.S."/>
            <person name="Shen B."/>
        </authorList>
    </citation>
    <scope>NUCLEOTIDE SEQUENCE [LARGE SCALE GENOMIC DNA]</scope>
    <source>
        <strain evidence="8 9">NPDC000087</strain>
    </source>
</reference>
<feature type="transmembrane region" description="Helical" evidence="6">
    <location>
        <begin position="331"/>
        <end position="349"/>
    </location>
</feature>
<dbReference type="Gene3D" id="1.20.1720.10">
    <property type="entry name" value="Multidrug resistance protein D"/>
    <property type="match status" value="1"/>
</dbReference>
<feature type="transmembrane region" description="Helical" evidence="6">
    <location>
        <begin position="229"/>
        <end position="246"/>
    </location>
</feature>
<feature type="domain" description="Major facilitator superfamily (MFS) profile" evidence="7">
    <location>
        <begin position="11"/>
        <end position="449"/>
    </location>
</feature>
<accession>A0ABW6WDY3</accession>
<dbReference type="EMBL" id="JBIAZU010000002">
    <property type="protein sequence ID" value="MFF5290207.1"/>
    <property type="molecule type" value="Genomic_DNA"/>
</dbReference>
<feature type="transmembrane region" description="Helical" evidence="6">
    <location>
        <begin position="402"/>
        <end position="421"/>
    </location>
</feature>
<keyword evidence="3 6" id="KW-0812">Transmembrane</keyword>
<evidence type="ECO:0000256" key="1">
    <source>
        <dbReference type="ARBA" id="ARBA00004651"/>
    </source>
</evidence>
<feature type="transmembrane region" description="Helical" evidence="6">
    <location>
        <begin position="102"/>
        <end position="124"/>
    </location>
</feature>
<evidence type="ECO:0000256" key="6">
    <source>
        <dbReference type="SAM" id="Phobius"/>
    </source>
</evidence>
<dbReference type="InterPro" id="IPR011701">
    <property type="entry name" value="MFS"/>
</dbReference>
<dbReference type="PROSITE" id="PS50850">
    <property type="entry name" value="MFS"/>
    <property type="match status" value="1"/>
</dbReference>
<comment type="subcellular location">
    <subcellularLocation>
        <location evidence="1">Cell membrane</location>
        <topology evidence="1">Multi-pass membrane protein</topology>
    </subcellularLocation>
</comment>
<dbReference type="InterPro" id="IPR036259">
    <property type="entry name" value="MFS_trans_sf"/>
</dbReference>
<dbReference type="PANTHER" id="PTHR42718">
    <property type="entry name" value="MAJOR FACILITATOR SUPERFAMILY MULTIDRUG TRANSPORTER MFSC"/>
    <property type="match status" value="1"/>
</dbReference>
<name>A0ABW6WDY3_9ACTN</name>
<evidence type="ECO:0000313" key="8">
    <source>
        <dbReference type="EMBL" id="MFF5290207.1"/>
    </source>
</evidence>
<dbReference type="Proteomes" id="UP001602245">
    <property type="component" value="Unassembled WGS sequence"/>
</dbReference>
<keyword evidence="5 6" id="KW-0472">Membrane</keyword>
<feature type="transmembrane region" description="Helical" evidence="6">
    <location>
        <begin position="267"/>
        <end position="290"/>
    </location>
</feature>
<dbReference type="RefSeq" id="WP_020510826.1">
    <property type="nucleotide sequence ID" value="NZ_JBIAZU010000002.1"/>
</dbReference>
<dbReference type="CDD" id="cd17321">
    <property type="entry name" value="MFS_MMR_MDR_like"/>
    <property type="match status" value="1"/>
</dbReference>
<protein>
    <submittedName>
        <fullName evidence="8">MFS transporter</fullName>
    </submittedName>
</protein>
<proteinExistence type="predicted"/>
<feature type="transmembrane region" description="Helical" evidence="6">
    <location>
        <begin position="427"/>
        <end position="444"/>
    </location>
</feature>
<evidence type="ECO:0000313" key="9">
    <source>
        <dbReference type="Proteomes" id="UP001602245"/>
    </source>
</evidence>
<feature type="transmembrane region" description="Helical" evidence="6">
    <location>
        <begin position="164"/>
        <end position="187"/>
    </location>
</feature>
<dbReference type="Pfam" id="PF07690">
    <property type="entry name" value="MFS_1"/>
    <property type="match status" value="1"/>
</dbReference>
<feature type="transmembrane region" description="Helical" evidence="6">
    <location>
        <begin position="355"/>
        <end position="381"/>
    </location>
</feature>
<evidence type="ECO:0000256" key="4">
    <source>
        <dbReference type="ARBA" id="ARBA00022989"/>
    </source>
</evidence>
<feature type="transmembrane region" description="Helical" evidence="6">
    <location>
        <begin position="77"/>
        <end position="96"/>
    </location>
</feature>
<evidence type="ECO:0000259" key="7">
    <source>
        <dbReference type="PROSITE" id="PS50850"/>
    </source>
</evidence>
<evidence type="ECO:0000256" key="3">
    <source>
        <dbReference type="ARBA" id="ARBA00022692"/>
    </source>
</evidence>
<keyword evidence="2" id="KW-0813">Transport</keyword>
<dbReference type="SUPFAM" id="SSF103473">
    <property type="entry name" value="MFS general substrate transporter"/>
    <property type="match status" value="1"/>
</dbReference>
<gene>
    <name evidence="8" type="ORF">ACFY35_12235</name>
</gene>
<feature type="transmembrane region" description="Helical" evidence="6">
    <location>
        <begin position="199"/>
        <end position="217"/>
    </location>
</feature>
<evidence type="ECO:0000256" key="5">
    <source>
        <dbReference type="ARBA" id="ARBA00023136"/>
    </source>
</evidence>
<dbReference type="InterPro" id="IPR020846">
    <property type="entry name" value="MFS_dom"/>
</dbReference>
<evidence type="ECO:0000256" key="2">
    <source>
        <dbReference type="ARBA" id="ARBA00022448"/>
    </source>
</evidence>
<sequence length="457" mass="46529">MTDDRIARRWALVATSLGFGVVQLDVSVVNVAVQPIRADLHASVSGAQWVVSAYTMTFAAFILSAGALGDRIGAKRVFVAGFALFSLASIGCGLAPGIGSLIGFRAVQGIGAAVLVPCSLSLLSHAFPDPGERARAVGLWAAGASVGLSGGPLVGGVLTDAFGWRWIFLINVPLGLAGIALTIRYASETSRSRDRAVDLPGQILAVLALGLLAAAGIEGGRLGFGDPFVLGGLVAASAALAGFVAVERRRTAPMLPLDMFRQPTFAAASAIGLVVNIAFYGLIFVLSLYFQTVRHYSVLATGLAFAPATAVVLLANLSSGALAARFGTRRVIAGSGLVMAASLAALLPAGRETPYAGLVVQLMVLCLALGVLVPAMTSALLGSADRSRSGVAAGTLNTARQTGSVLGVAVFGSLAAANVVGGLRRSLVISIALALIATVLSRPMRERAADREMAAAR</sequence>
<dbReference type="PANTHER" id="PTHR42718:SF9">
    <property type="entry name" value="MAJOR FACILITATOR SUPERFAMILY MULTIDRUG TRANSPORTER MFSC"/>
    <property type="match status" value="1"/>
</dbReference>
<keyword evidence="9" id="KW-1185">Reference proteome</keyword>
<dbReference type="Gene3D" id="1.20.1250.20">
    <property type="entry name" value="MFS general substrate transporter like domains"/>
    <property type="match status" value="1"/>
</dbReference>
<feature type="transmembrane region" description="Helical" evidence="6">
    <location>
        <begin position="136"/>
        <end position="158"/>
    </location>
</feature>
<organism evidence="8 9">
    <name type="scientific">Paractinoplanes globisporus</name>
    <dbReference type="NCBI Taxonomy" id="113565"/>
    <lineage>
        <taxon>Bacteria</taxon>
        <taxon>Bacillati</taxon>
        <taxon>Actinomycetota</taxon>
        <taxon>Actinomycetes</taxon>
        <taxon>Micromonosporales</taxon>
        <taxon>Micromonosporaceae</taxon>
        <taxon>Paractinoplanes</taxon>
    </lineage>
</organism>
<feature type="transmembrane region" description="Helical" evidence="6">
    <location>
        <begin position="47"/>
        <end position="65"/>
    </location>
</feature>
<feature type="transmembrane region" description="Helical" evidence="6">
    <location>
        <begin position="296"/>
        <end position="319"/>
    </location>
</feature>
<comment type="caution">
    <text evidence="8">The sequence shown here is derived from an EMBL/GenBank/DDBJ whole genome shotgun (WGS) entry which is preliminary data.</text>
</comment>